<dbReference type="KEGG" id="cee:CENDO_09080"/>
<keyword evidence="3" id="KW-1185">Reference proteome</keyword>
<feature type="transmembrane region" description="Helical" evidence="1">
    <location>
        <begin position="6"/>
        <end position="26"/>
    </location>
</feature>
<keyword evidence="1" id="KW-0812">Transmembrane</keyword>
<keyword evidence="1" id="KW-0472">Membrane</keyword>
<feature type="transmembrane region" description="Helical" evidence="1">
    <location>
        <begin position="63"/>
        <end position="87"/>
    </location>
</feature>
<evidence type="ECO:0000313" key="3">
    <source>
        <dbReference type="Proteomes" id="UP000296352"/>
    </source>
</evidence>
<name>A0A4P7QH12_9CORY</name>
<evidence type="ECO:0000256" key="1">
    <source>
        <dbReference type="SAM" id="Phobius"/>
    </source>
</evidence>
<proteinExistence type="predicted"/>
<dbReference type="RefSeq" id="WP_136141723.1">
    <property type="nucleotide sequence ID" value="NZ_CP039247.1"/>
</dbReference>
<reference evidence="2 3" key="1">
    <citation type="submission" date="2019-04" db="EMBL/GenBank/DDBJ databases">
        <title>Corynebacterium endometrii sp. nov., isolated from the uterus of a cow with endometritis.</title>
        <authorList>
            <person name="Ballas P."/>
            <person name="Ruckert C."/>
            <person name="Wagener K."/>
            <person name="Drillich M."/>
            <person name="Kaempfer P."/>
            <person name="Busse H.-J."/>
            <person name="Ehling-Schulz M."/>
        </authorList>
    </citation>
    <scope>NUCLEOTIDE SEQUENCE [LARGE SCALE GENOMIC DNA]</scope>
    <source>
        <strain evidence="2 3">LMM-1653</strain>
    </source>
</reference>
<dbReference type="OrthoDB" id="3176554at2"/>
<dbReference type="EMBL" id="CP039247">
    <property type="protein sequence ID" value="QCB29081.1"/>
    <property type="molecule type" value="Genomic_DNA"/>
</dbReference>
<protein>
    <submittedName>
        <fullName evidence="2">Uncharacterized protein</fullName>
    </submittedName>
</protein>
<gene>
    <name evidence="2" type="ORF">CENDO_09080</name>
</gene>
<sequence>MSQGWTYRWLWLPALAVVIFAYNLAITFVEAPGANLASRLFTAIAAFAGGYEPLEGQPASPSLAYGVGLLAAILFTSGSIIAAYFSATREMWAKRRAAGRADVTVLGDTEEAAFIAASAQEEGLEVFHIGPQNAPHELGSNSMLTAHEDPLLRRAIEASQRTFIVDDEYSTSARVAQRLRTALGFEPRLIQVIDAPNLDSVLRPPVIQHRIPDTGVVSVSDNIGQLVAELLLSIAPQRHTLALWDATQDPGIQRWIDDADRAQHIITGFDALKDAPSPAEADVVILDESSIGLLTQAYNNGATIIALLPMTALSIMSWVAADSTDAIQALRHRSRARIYSIDPGHTGYDYRLLTQNMHTHWARSFHMAQSVLYRETDPWDYQHFGREEQLASQAVDFMLANLDSHGLRLERGAEPAELSDSEVYSLGRAEHAAWLRRSWRDPATGREFGVDMTNVQDANDEDVDGEFERDHRVAEWDKLPDETRTYYLNVARTVYPGLAALYGYSITRKV</sequence>
<dbReference type="AlphaFoldDB" id="A0A4P7QH12"/>
<organism evidence="2 3">
    <name type="scientific">Corynebacterium endometrii</name>
    <dbReference type="NCBI Taxonomy" id="2488819"/>
    <lineage>
        <taxon>Bacteria</taxon>
        <taxon>Bacillati</taxon>
        <taxon>Actinomycetota</taxon>
        <taxon>Actinomycetes</taxon>
        <taxon>Mycobacteriales</taxon>
        <taxon>Corynebacteriaceae</taxon>
        <taxon>Corynebacterium</taxon>
    </lineage>
</organism>
<keyword evidence="1" id="KW-1133">Transmembrane helix</keyword>
<dbReference type="Proteomes" id="UP000296352">
    <property type="component" value="Chromosome"/>
</dbReference>
<evidence type="ECO:0000313" key="2">
    <source>
        <dbReference type="EMBL" id="QCB29081.1"/>
    </source>
</evidence>
<accession>A0A4P7QH12</accession>